<dbReference type="Gene3D" id="3.30.160.60">
    <property type="entry name" value="Classic Zinc Finger"/>
    <property type="match status" value="2"/>
</dbReference>
<feature type="region of interest" description="Disordered" evidence="11">
    <location>
        <begin position="29"/>
        <end position="54"/>
    </location>
</feature>
<comment type="similarity">
    <text evidence="9">Belongs to the WIP C2H2-type zinc-finger protein family.</text>
</comment>
<feature type="compositionally biased region" description="Acidic residues" evidence="11">
    <location>
        <begin position="142"/>
        <end position="151"/>
    </location>
</feature>
<accession>A0AAN7QHV0</accession>
<evidence type="ECO:0000256" key="4">
    <source>
        <dbReference type="ARBA" id="ARBA00022771"/>
    </source>
</evidence>
<evidence type="ECO:0000256" key="9">
    <source>
        <dbReference type="ARBA" id="ARBA00023452"/>
    </source>
</evidence>
<dbReference type="Pfam" id="PF00096">
    <property type="entry name" value="zf-C2H2"/>
    <property type="match status" value="1"/>
</dbReference>
<evidence type="ECO:0000256" key="5">
    <source>
        <dbReference type="ARBA" id="ARBA00022833"/>
    </source>
</evidence>
<protein>
    <recommendedName>
        <fullName evidence="12">C2H2-type domain-containing protein</fullName>
    </recommendedName>
</protein>
<keyword evidence="2" id="KW-0479">Metal-binding</keyword>
<dbReference type="Pfam" id="PF22995">
    <property type="entry name" value="C2CH-3rd_BIRD-IDD"/>
    <property type="match status" value="1"/>
</dbReference>
<feature type="domain" description="C2H2-type" evidence="12">
    <location>
        <begin position="351"/>
        <end position="371"/>
    </location>
</feature>
<dbReference type="InterPro" id="IPR043584">
    <property type="entry name" value="WIP1/2/3/4/5/6"/>
</dbReference>
<feature type="compositionally biased region" description="Acidic residues" evidence="11">
    <location>
        <begin position="168"/>
        <end position="188"/>
    </location>
</feature>
<feature type="domain" description="C2H2-type" evidence="12">
    <location>
        <begin position="267"/>
        <end position="294"/>
    </location>
</feature>
<comment type="caution">
    <text evidence="13">The sequence shown here is derived from an EMBL/GenBank/DDBJ whole genome shotgun (WGS) entry which is preliminary data.</text>
</comment>
<dbReference type="GO" id="GO:0008270">
    <property type="term" value="F:zinc ion binding"/>
    <property type="evidence" value="ECO:0007669"/>
    <property type="project" value="UniProtKB-KW"/>
</dbReference>
<keyword evidence="14" id="KW-1185">Reference proteome</keyword>
<dbReference type="InterPro" id="IPR059161">
    <property type="entry name" value="Znf-C2H2_STOP1/2_3rd"/>
</dbReference>
<dbReference type="InterPro" id="IPR055187">
    <property type="entry name" value="C2CH-3rd_BIRD-IDD"/>
</dbReference>
<dbReference type="InterPro" id="IPR013087">
    <property type="entry name" value="Znf_C2H2_type"/>
</dbReference>
<dbReference type="GO" id="GO:0003700">
    <property type="term" value="F:DNA-binding transcription factor activity"/>
    <property type="evidence" value="ECO:0007669"/>
    <property type="project" value="InterPro"/>
</dbReference>
<keyword evidence="3" id="KW-0677">Repeat</keyword>
<sequence>MADPYGPYDCFSTGWFKFMRFSPPVIHPHFSSSSSSSSSPSPVTPTIIPSNPNSHFLFQNPHASTRPSFNYFEPAPLTPPSPPTREALALLSFSPVRRQHGHQGPGNDAAAADEDEEDLQAPRCNPMNFDLNKKIEDMSNTEGEEEEEEDMASNSLKEDSCHQFREQDQEEEEEDEDEEEEEGDDEEAAAAVTVALHIGLPSHNRRQITATTAAVNNTSGIIIASSDQRDPQKDGKDDRIGDVMDRINKGHYWIPTPSQILIGPTQFSCPVCYKTFNRYNNMQMHMWGHGSQYRKGPESLRGTQPTGMLRLPCYCCAPGCRNNIDHPRAKPLKDFRTLQTHYKRKHGIKPFMCRKCGKAFAVRGDWRTHEKNCGKLWYCTCGSDFKHKRSLKDHIKAFGSGHGAYGIDGFEEDDEPASEVEQDNGSTQ</sequence>
<name>A0AAN7QHV0_TRANT</name>
<evidence type="ECO:0000256" key="10">
    <source>
        <dbReference type="PROSITE-ProRule" id="PRU00042"/>
    </source>
</evidence>
<dbReference type="EMBL" id="JAXQNO010000022">
    <property type="protein sequence ID" value="KAK4767568.1"/>
    <property type="molecule type" value="Genomic_DNA"/>
</dbReference>
<dbReference type="PANTHER" id="PTHR45878:SF1">
    <property type="entry name" value="ZINC FINGER PROTEIN WIP2"/>
    <property type="match status" value="1"/>
</dbReference>
<comment type="subcellular location">
    <subcellularLocation>
        <location evidence="1">Nucleus</location>
    </subcellularLocation>
</comment>
<keyword evidence="6" id="KW-0805">Transcription regulation</keyword>
<evidence type="ECO:0000259" key="12">
    <source>
        <dbReference type="PROSITE" id="PS50157"/>
    </source>
</evidence>
<dbReference type="FunFam" id="3.30.160.60:FF:000523">
    <property type="entry name" value="Zinc finger protein WIP2"/>
    <property type="match status" value="1"/>
</dbReference>
<evidence type="ECO:0000256" key="2">
    <source>
        <dbReference type="ARBA" id="ARBA00022723"/>
    </source>
</evidence>
<reference evidence="13 14" key="1">
    <citation type="journal article" date="2023" name="Hortic Res">
        <title>Pangenome of water caltrop reveals structural variations and asymmetric subgenome divergence after allopolyploidization.</title>
        <authorList>
            <person name="Zhang X."/>
            <person name="Chen Y."/>
            <person name="Wang L."/>
            <person name="Yuan Y."/>
            <person name="Fang M."/>
            <person name="Shi L."/>
            <person name="Lu R."/>
            <person name="Comes H.P."/>
            <person name="Ma Y."/>
            <person name="Chen Y."/>
            <person name="Huang G."/>
            <person name="Zhou Y."/>
            <person name="Zheng Z."/>
            <person name="Qiu Y."/>
        </authorList>
    </citation>
    <scope>NUCLEOTIDE SEQUENCE [LARGE SCALE GENOMIC DNA]</scope>
    <source>
        <strain evidence="13">F231</strain>
    </source>
</reference>
<keyword evidence="7" id="KW-0804">Transcription</keyword>
<keyword evidence="5" id="KW-0862">Zinc</keyword>
<organism evidence="13 14">
    <name type="scientific">Trapa natans</name>
    <name type="common">Water chestnut</name>
    <dbReference type="NCBI Taxonomy" id="22666"/>
    <lineage>
        <taxon>Eukaryota</taxon>
        <taxon>Viridiplantae</taxon>
        <taxon>Streptophyta</taxon>
        <taxon>Embryophyta</taxon>
        <taxon>Tracheophyta</taxon>
        <taxon>Spermatophyta</taxon>
        <taxon>Magnoliopsida</taxon>
        <taxon>eudicotyledons</taxon>
        <taxon>Gunneridae</taxon>
        <taxon>Pentapetalae</taxon>
        <taxon>rosids</taxon>
        <taxon>malvids</taxon>
        <taxon>Myrtales</taxon>
        <taxon>Lythraceae</taxon>
        <taxon>Trapa</taxon>
    </lineage>
</organism>
<dbReference type="InterPro" id="IPR036236">
    <property type="entry name" value="Znf_C2H2_sf"/>
</dbReference>
<dbReference type="PROSITE" id="PS00028">
    <property type="entry name" value="ZINC_FINGER_C2H2_1"/>
    <property type="match status" value="1"/>
</dbReference>
<keyword evidence="4 10" id="KW-0863">Zinc-finger</keyword>
<dbReference type="Proteomes" id="UP001346149">
    <property type="component" value="Unassembled WGS sequence"/>
</dbReference>
<feature type="region of interest" description="Disordered" evidence="11">
    <location>
        <begin position="97"/>
        <end position="188"/>
    </location>
</feature>
<evidence type="ECO:0000313" key="14">
    <source>
        <dbReference type="Proteomes" id="UP001346149"/>
    </source>
</evidence>
<dbReference type="GO" id="GO:0005634">
    <property type="term" value="C:nucleus"/>
    <property type="evidence" value="ECO:0007669"/>
    <property type="project" value="UniProtKB-SubCell"/>
</dbReference>
<evidence type="ECO:0000256" key="3">
    <source>
        <dbReference type="ARBA" id="ARBA00022737"/>
    </source>
</evidence>
<evidence type="ECO:0000256" key="11">
    <source>
        <dbReference type="SAM" id="MobiDB-lite"/>
    </source>
</evidence>
<evidence type="ECO:0000256" key="6">
    <source>
        <dbReference type="ARBA" id="ARBA00023015"/>
    </source>
</evidence>
<evidence type="ECO:0000256" key="8">
    <source>
        <dbReference type="ARBA" id="ARBA00023242"/>
    </source>
</evidence>
<dbReference type="SMART" id="SM00355">
    <property type="entry name" value="ZnF_C2H2"/>
    <property type="match status" value="2"/>
</dbReference>
<dbReference type="FunFam" id="3.30.160.60:FF:001230">
    <property type="entry name" value="zinc finger protein WIP2-like"/>
    <property type="match status" value="1"/>
</dbReference>
<gene>
    <name evidence="13" type="ORF">SAY86_015318</name>
</gene>
<dbReference type="AlphaFoldDB" id="A0AAN7QHV0"/>
<dbReference type="SUPFAM" id="SSF57667">
    <property type="entry name" value="beta-beta-alpha zinc fingers"/>
    <property type="match status" value="1"/>
</dbReference>
<evidence type="ECO:0000256" key="1">
    <source>
        <dbReference type="ARBA" id="ARBA00004123"/>
    </source>
</evidence>
<dbReference type="PANTHER" id="PTHR45878">
    <property type="entry name" value="ZINC FINGER PROTEIN WIP2"/>
    <property type="match status" value="1"/>
</dbReference>
<evidence type="ECO:0000313" key="13">
    <source>
        <dbReference type="EMBL" id="KAK4767568.1"/>
    </source>
</evidence>
<feature type="compositionally biased region" description="Basic and acidic residues" evidence="11">
    <location>
        <begin position="156"/>
        <end position="167"/>
    </location>
</feature>
<keyword evidence="8" id="KW-0539">Nucleus</keyword>
<proteinExistence type="inferred from homology"/>
<feature type="compositionally biased region" description="Low complexity" evidence="11">
    <location>
        <begin position="29"/>
        <end position="53"/>
    </location>
</feature>
<dbReference type="Pfam" id="PF23115">
    <property type="entry name" value="zf-C2H2_STOP2_3rd"/>
    <property type="match status" value="1"/>
</dbReference>
<evidence type="ECO:0000256" key="7">
    <source>
        <dbReference type="ARBA" id="ARBA00023163"/>
    </source>
</evidence>
<dbReference type="PROSITE" id="PS50157">
    <property type="entry name" value="ZINC_FINGER_C2H2_2"/>
    <property type="match status" value="2"/>
</dbReference>